<proteinExistence type="predicted"/>
<keyword evidence="1" id="KW-0472">Membrane</keyword>
<keyword evidence="3" id="KW-1185">Reference proteome</keyword>
<evidence type="ECO:0000313" key="2">
    <source>
        <dbReference type="EMBL" id="MCZ4282382.1"/>
    </source>
</evidence>
<dbReference type="Proteomes" id="UP001069802">
    <property type="component" value="Unassembled WGS sequence"/>
</dbReference>
<keyword evidence="1" id="KW-0812">Transmembrane</keyword>
<name>A0ABT4LMN4_9PROT</name>
<organism evidence="2 3">
    <name type="scientific">Kiloniella laminariae</name>
    <dbReference type="NCBI Taxonomy" id="454162"/>
    <lineage>
        <taxon>Bacteria</taxon>
        <taxon>Pseudomonadati</taxon>
        <taxon>Pseudomonadota</taxon>
        <taxon>Alphaproteobacteria</taxon>
        <taxon>Rhodospirillales</taxon>
        <taxon>Kiloniellaceae</taxon>
        <taxon>Kiloniella</taxon>
    </lineage>
</organism>
<evidence type="ECO:0000256" key="1">
    <source>
        <dbReference type="SAM" id="Phobius"/>
    </source>
</evidence>
<comment type="caution">
    <text evidence="2">The sequence shown here is derived from an EMBL/GenBank/DDBJ whole genome shotgun (WGS) entry which is preliminary data.</text>
</comment>
<accession>A0ABT4LMN4</accession>
<gene>
    <name evidence="2" type="ORF">O4H49_16465</name>
</gene>
<dbReference type="EMBL" id="JAPWGY010000007">
    <property type="protein sequence ID" value="MCZ4282382.1"/>
    <property type="molecule type" value="Genomic_DNA"/>
</dbReference>
<keyword evidence="1" id="KW-1133">Transmembrane helix</keyword>
<protein>
    <submittedName>
        <fullName evidence="2">AzlD domain-containing protein</fullName>
    </submittedName>
</protein>
<sequence length="120" mass="12532">MTELSSGFLTPEFLAPLAALGAAAIVTYFWRALGVAVSGKVDKDSSLFRWVTCVAYALLAGLISRMILLPIGPLAELGIEQRAGATVISLAVFFLTRKNLLIGVASGAIALVLMAKLGPL</sequence>
<dbReference type="Pfam" id="PF05437">
    <property type="entry name" value="AzlD"/>
    <property type="match status" value="1"/>
</dbReference>
<dbReference type="RefSeq" id="WP_269424533.1">
    <property type="nucleotide sequence ID" value="NZ_JAPWGY010000007.1"/>
</dbReference>
<feature type="transmembrane region" description="Helical" evidence="1">
    <location>
        <begin position="47"/>
        <end position="68"/>
    </location>
</feature>
<feature type="transmembrane region" description="Helical" evidence="1">
    <location>
        <begin position="13"/>
        <end position="35"/>
    </location>
</feature>
<dbReference type="InterPro" id="IPR008407">
    <property type="entry name" value="Brnchd-chn_aa_trnsp_AzlD"/>
</dbReference>
<reference evidence="2" key="1">
    <citation type="submission" date="2022-12" db="EMBL/GenBank/DDBJ databases">
        <title>Bacterial isolates from different developmental stages of Nematostella vectensis.</title>
        <authorList>
            <person name="Fraune S."/>
        </authorList>
    </citation>
    <scope>NUCLEOTIDE SEQUENCE</scope>
    <source>
        <strain evidence="2">G21630-S1</strain>
    </source>
</reference>
<feature type="transmembrane region" description="Helical" evidence="1">
    <location>
        <begin position="100"/>
        <end position="118"/>
    </location>
</feature>
<evidence type="ECO:0000313" key="3">
    <source>
        <dbReference type="Proteomes" id="UP001069802"/>
    </source>
</evidence>